<dbReference type="Pfam" id="PF21089">
    <property type="entry name" value="PKS_DH_N"/>
    <property type="match status" value="1"/>
</dbReference>
<dbReference type="InterPro" id="IPR049552">
    <property type="entry name" value="PKS_DH_N"/>
</dbReference>
<dbReference type="SUPFAM" id="SSF47336">
    <property type="entry name" value="ACP-like"/>
    <property type="match status" value="1"/>
</dbReference>
<dbReference type="SUPFAM" id="SSF53901">
    <property type="entry name" value="Thiolase-like"/>
    <property type="match status" value="1"/>
</dbReference>
<dbReference type="InterPro" id="IPR018201">
    <property type="entry name" value="Ketoacyl_synth_AS"/>
</dbReference>
<dbReference type="InterPro" id="IPR020841">
    <property type="entry name" value="PKS_Beta-ketoAc_synthase_dom"/>
</dbReference>
<dbReference type="Gene3D" id="3.40.47.10">
    <property type="match status" value="1"/>
</dbReference>
<dbReference type="Proteomes" id="UP000814176">
    <property type="component" value="Unassembled WGS sequence"/>
</dbReference>
<evidence type="ECO:0000256" key="2">
    <source>
        <dbReference type="ARBA" id="ARBA00022553"/>
    </source>
</evidence>
<dbReference type="InterPro" id="IPR016035">
    <property type="entry name" value="Acyl_Trfase/lysoPLipase"/>
</dbReference>
<dbReference type="Pfam" id="PF00550">
    <property type="entry name" value="PP-binding"/>
    <property type="match status" value="1"/>
</dbReference>
<dbReference type="InterPro" id="IPR014030">
    <property type="entry name" value="Ketoacyl_synth_N"/>
</dbReference>
<dbReference type="Pfam" id="PF02801">
    <property type="entry name" value="Ketoacyl-synt_C"/>
    <property type="match status" value="1"/>
</dbReference>
<dbReference type="Gene3D" id="1.10.1200.10">
    <property type="entry name" value="ACP-like"/>
    <property type="match status" value="1"/>
</dbReference>
<name>A0ABQ8KQQ9_9APHY</name>
<gene>
    <name evidence="7" type="ORF">C8Q71DRAFT_794932</name>
</gene>
<dbReference type="InterPro" id="IPR016036">
    <property type="entry name" value="Malonyl_transacylase_ACP-bd"/>
</dbReference>
<dbReference type="SMART" id="SM00825">
    <property type="entry name" value="PKS_KS"/>
    <property type="match status" value="1"/>
</dbReference>
<comment type="caution">
    <text evidence="7">The sequence shown here is derived from an EMBL/GenBank/DDBJ whole genome shotgun (WGS) entry which is preliminary data.</text>
</comment>
<dbReference type="InterPro" id="IPR014031">
    <property type="entry name" value="Ketoacyl_synth_C"/>
</dbReference>
<dbReference type="InterPro" id="IPR036291">
    <property type="entry name" value="NAD(P)-bd_dom_sf"/>
</dbReference>
<protein>
    <submittedName>
        <fullName evidence="7">Polyketide synthase</fullName>
    </submittedName>
</protein>
<evidence type="ECO:0000256" key="1">
    <source>
        <dbReference type="ARBA" id="ARBA00022450"/>
    </source>
</evidence>
<keyword evidence="4" id="KW-0843">Virulence</keyword>
<dbReference type="CDD" id="cd00833">
    <property type="entry name" value="PKS"/>
    <property type="match status" value="1"/>
</dbReference>
<keyword evidence="5" id="KW-0511">Multifunctional enzyme</keyword>
<dbReference type="Pfam" id="PF16197">
    <property type="entry name" value="KAsynt_C_assoc"/>
    <property type="match status" value="1"/>
</dbReference>
<reference evidence="7 8" key="1">
    <citation type="journal article" date="2021" name="Environ. Microbiol.">
        <title>Gene family expansions and transcriptome signatures uncover fungal adaptations to wood decay.</title>
        <authorList>
            <person name="Hage H."/>
            <person name="Miyauchi S."/>
            <person name="Viragh M."/>
            <person name="Drula E."/>
            <person name="Min B."/>
            <person name="Chaduli D."/>
            <person name="Navarro D."/>
            <person name="Favel A."/>
            <person name="Norest M."/>
            <person name="Lesage-Meessen L."/>
            <person name="Balint B."/>
            <person name="Merenyi Z."/>
            <person name="de Eugenio L."/>
            <person name="Morin E."/>
            <person name="Martinez A.T."/>
            <person name="Baldrian P."/>
            <person name="Stursova M."/>
            <person name="Martinez M.J."/>
            <person name="Novotny C."/>
            <person name="Magnuson J.K."/>
            <person name="Spatafora J.W."/>
            <person name="Maurice S."/>
            <person name="Pangilinan J."/>
            <person name="Andreopoulos W."/>
            <person name="LaButti K."/>
            <person name="Hundley H."/>
            <person name="Na H."/>
            <person name="Kuo A."/>
            <person name="Barry K."/>
            <person name="Lipzen A."/>
            <person name="Henrissat B."/>
            <person name="Riley R."/>
            <person name="Ahrendt S."/>
            <person name="Nagy L.G."/>
            <person name="Grigoriev I.V."/>
            <person name="Martin F."/>
            <person name="Rosso M.N."/>
        </authorList>
    </citation>
    <scope>NUCLEOTIDE SEQUENCE [LARGE SCALE GENOMIC DNA]</scope>
    <source>
        <strain evidence="7 8">CIRM-BRFM 1785</strain>
    </source>
</reference>
<keyword evidence="2" id="KW-0597">Phosphoprotein</keyword>
<keyword evidence="1" id="KW-0596">Phosphopantetheine</keyword>
<dbReference type="InterPro" id="IPR013968">
    <property type="entry name" value="PKS_KR"/>
</dbReference>
<dbReference type="InterPro" id="IPR042104">
    <property type="entry name" value="PKS_dehydratase_sf"/>
</dbReference>
<dbReference type="InterPro" id="IPR057326">
    <property type="entry name" value="KR_dom"/>
</dbReference>
<proteinExistence type="predicted"/>
<keyword evidence="3" id="KW-0808">Transferase</keyword>
<feature type="domain" description="Ketosynthase family 3 (KS3)" evidence="6">
    <location>
        <begin position="1"/>
        <end position="420"/>
    </location>
</feature>
<dbReference type="InterPro" id="IPR050091">
    <property type="entry name" value="PKS_NRPS_Biosynth_Enz"/>
</dbReference>
<dbReference type="SUPFAM" id="SSF55048">
    <property type="entry name" value="Probable ACP-binding domain of malonyl-CoA ACP transacylase"/>
    <property type="match status" value="1"/>
</dbReference>
<dbReference type="Pfam" id="PF00698">
    <property type="entry name" value="Acyl_transf_1"/>
    <property type="match status" value="1"/>
</dbReference>
<dbReference type="GeneID" id="72006304"/>
<dbReference type="RefSeq" id="XP_047782382.1">
    <property type="nucleotide sequence ID" value="XM_047925572.1"/>
</dbReference>
<dbReference type="InterPro" id="IPR006162">
    <property type="entry name" value="Ppantetheine_attach_site"/>
</dbReference>
<dbReference type="PROSITE" id="PS00606">
    <property type="entry name" value="KS3_1"/>
    <property type="match status" value="1"/>
</dbReference>
<dbReference type="InterPro" id="IPR009081">
    <property type="entry name" value="PP-bd_ACP"/>
</dbReference>
<dbReference type="EMBL" id="JADCUA010000004">
    <property type="protein sequence ID" value="KAH9840916.1"/>
    <property type="molecule type" value="Genomic_DNA"/>
</dbReference>
<evidence type="ECO:0000313" key="8">
    <source>
        <dbReference type="Proteomes" id="UP000814176"/>
    </source>
</evidence>
<accession>A0ABQ8KQQ9</accession>
<dbReference type="SMART" id="SM00827">
    <property type="entry name" value="PKS_AT"/>
    <property type="match status" value="1"/>
</dbReference>
<dbReference type="PROSITE" id="PS00012">
    <property type="entry name" value="PHOSPHOPANTETHEINE"/>
    <property type="match status" value="1"/>
</dbReference>
<evidence type="ECO:0000313" key="7">
    <source>
        <dbReference type="EMBL" id="KAH9840916.1"/>
    </source>
</evidence>
<dbReference type="InterPro" id="IPR016039">
    <property type="entry name" value="Thiolase-like"/>
</dbReference>
<dbReference type="InterPro" id="IPR036736">
    <property type="entry name" value="ACP-like_sf"/>
</dbReference>
<dbReference type="InterPro" id="IPR014043">
    <property type="entry name" value="Acyl_transferase_dom"/>
</dbReference>
<sequence length="2026" mass="220182">MTSIAIVGLSVELPSGKYSPKNLDHDAFFQLLLDGVDTYERMPAGRFNADAWLGQHLGEIQVDTGAFLKDIDSFDNVEFGVSTKDAHSMAPATRRLLENAFLALLDSGVDYRSRNVGCFTSATAFDLTTICEPDEYDGRGSFAGYPSMVANRISTHLDLLGPSVPTDTACSSTLTAFHLAVQAISQGDCETAVVAGCQLNHRFIDWFTYSQASILAADGKCKPFDASADGFSRGEGCVAVVLKPLDRALQDHDRVYATVLGTSINSAGGAAPPGAPVAEAQRAAMRQAFTRANRSFRDVDYVEVHATGTAKGDPTEVNWVGEESCRDDELLLGSVKGNIGHTEIVAFLASLCKVISVFKTGTIPPAANLRTLNPAIEWHRHKLRVPLTATQLPCRNGKLPLVSIASSGIGGSNGHVVLEGPPVLPAPSRSAVSGSVVLMACGLSSRSATSIGQSLESLLDSEQVDLRALSTVVGRRAKQMTWRSYAVVEEGSSGCVAFSAPRRCSRMKPPVVFLFSGQGPQHPDMGRELFDNFPVFRDSVLEMDSVFMRLTGRSIIRDHGLFAGTAPAADGTWPISLILPSIAIFQMALFDLLAHLGVKPDIVIGHSAGETSVLYASGAAPKAMAVELAVLRGQTFSSMEALAGTMAAVSCTPDEAQRLIDHIRQEDDNSVLDIACYNSPSAIAISGHAVAIDRFMELAVVHGYFCRKIRTRVPIHSSMMEQCRDEYVKALHDLFKRYPGRHVPDVTTYSTYTGTRFEGPYSAEYFWNNTRNPVLFTQAVQEVAHASPTTTIEISPHPVLSSYVSQITQDAGAIFSSTRRRKQGRPSTEHRDLLELCGQLTSVGHNFVDFTALNGRACHELNAPLPEYPFLRKSYPLYPDTIGGVKHMRGHSGPLNHDYLKVNKETHPTLAEHVIRGEPIMPAAGFIEMALEFGATALMDVDMRAILSLSSEKPAKVDISRDGFRWVVKTSISSSHPNSATPISILYVNAILDACLHITSFRPFHGDHSSNGYYLPAHVDAVILHRSPRVHFFPDHIYTHTILREWTPSSVFYDITITDDAGSPLCTLQRLEVAKHHFNPPPEDLIPFQVVLQHPTLSPRPVIEDKAKVNGHHHGNGKEDHLTDAIVNHSGALQEAVKEISDQDSRRVARILVVGTDFPHLFFDISIPKGTQAHINIDPRRRTVRTSNIDLAKPHPEPVQSFDLVSLFLPEGELHAAQLNRLLVSGGSLVVTTRLDLPVNGHKTHGLEKLSQTLRDAGLTVRRTLVTPDGSSSIVLTWRQKISAPAGDAPESPVFNPEEAFVFHYSQGHEVDLQWDFSGLDPAEPLDVWVLTSEGRGGGAALGLVRALRLEYLLWTIRVVIFPSSYEEDACEECLHTIPTCMREELDIFVTQDGGVLVPRMVPLPERTTSDEDGVDSSVHSHACEDYMLLNVRDASDVGDVTSVVGVEVKGSELLALNRSNDGTVIALVQGIPTKVVGVRREASSRLSPRLEHHSAAVVRFTPGVVAAALAQGTHTFNNVKRCKNLQVLVTHADTSIGSAIVWTYQRQNIAVVGVPADATPLQLSSALRSGFNLIVSGYTDASYIELLKFTSTSKDRKIYLWNDPHEGLPWSLQNDLWSVQDALELVLAFLEVHVEELGETVDGHSPPQATVITSANKTPAIVAFSPHRTYLVLGGIGNLGAHVTLMLYRHGARHIIVTSRRGAASLQTTSNRLVRRTFEYLQSLPELDLRLSATSASDVGSMTQLLRTISDDAPLAGCIILTATLADRTFARLEEADFAEVYESKTGVVDALRESADIASLDFLVPFTSVAGLFGNGGQTNYCAANTAMEEQVSAYSNAFAFVCPGIIDSAMMRASDLSESGKTAQLEQFAQWGITAEDMVLWLEDALGRFQTGERFARYVPTVDWYAVERTRGMPIIGRHILSSDSLDDRGHNSTKGVGEGGAEDAGAQMAAIVRGVLGVSAEDFSPETPFTAYGVDSLSAARLAFMLRPYVEVTQLQLLADMSLRGLEKLAGTSAKENEKLAK</sequence>
<dbReference type="InterPro" id="IPR032821">
    <property type="entry name" value="PKS_assoc"/>
</dbReference>
<organism evidence="7 8">
    <name type="scientific">Rhodofomes roseus</name>
    <dbReference type="NCBI Taxonomy" id="34475"/>
    <lineage>
        <taxon>Eukaryota</taxon>
        <taxon>Fungi</taxon>
        <taxon>Dikarya</taxon>
        <taxon>Basidiomycota</taxon>
        <taxon>Agaricomycotina</taxon>
        <taxon>Agaricomycetes</taxon>
        <taxon>Polyporales</taxon>
        <taxon>Rhodofomes</taxon>
    </lineage>
</organism>
<dbReference type="PROSITE" id="PS52004">
    <property type="entry name" value="KS3_2"/>
    <property type="match status" value="1"/>
</dbReference>
<dbReference type="SUPFAM" id="SSF51735">
    <property type="entry name" value="NAD(P)-binding Rossmann-fold domains"/>
    <property type="match status" value="1"/>
</dbReference>
<dbReference type="Gene3D" id="3.40.50.720">
    <property type="entry name" value="NAD(P)-binding Rossmann-like Domain"/>
    <property type="match status" value="1"/>
</dbReference>
<dbReference type="Pfam" id="PF08659">
    <property type="entry name" value="KR"/>
    <property type="match status" value="1"/>
</dbReference>
<dbReference type="SMART" id="SM00822">
    <property type="entry name" value="PKS_KR"/>
    <property type="match status" value="1"/>
</dbReference>
<dbReference type="PANTHER" id="PTHR43775">
    <property type="entry name" value="FATTY ACID SYNTHASE"/>
    <property type="match status" value="1"/>
</dbReference>
<dbReference type="InterPro" id="IPR001227">
    <property type="entry name" value="Ac_transferase_dom_sf"/>
</dbReference>
<dbReference type="Gene3D" id="3.10.129.110">
    <property type="entry name" value="Polyketide synthase dehydratase"/>
    <property type="match status" value="2"/>
</dbReference>
<dbReference type="PANTHER" id="PTHR43775:SF37">
    <property type="entry name" value="SI:DKEY-61P9.11"/>
    <property type="match status" value="1"/>
</dbReference>
<evidence type="ECO:0000256" key="3">
    <source>
        <dbReference type="ARBA" id="ARBA00022679"/>
    </source>
</evidence>
<evidence type="ECO:0000259" key="6">
    <source>
        <dbReference type="PROSITE" id="PS52004"/>
    </source>
</evidence>
<dbReference type="SUPFAM" id="SSF52151">
    <property type="entry name" value="FabD/lysophospholipase-like"/>
    <property type="match status" value="1"/>
</dbReference>
<keyword evidence="8" id="KW-1185">Reference proteome</keyword>
<dbReference type="Pfam" id="PF00109">
    <property type="entry name" value="ketoacyl-synt"/>
    <property type="match status" value="1"/>
</dbReference>
<evidence type="ECO:0000256" key="5">
    <source>
        <dbReference type="ARBA" id="ARBA00023268"/>
    </source>
</evidence>
<dbReference type="Gene3D" id="3.40.366.10">
    <property type="entry name" value="Malonyl-Coenzyme A Acyl Carrier Protein, domain 2"/>
    <property type="match status" value="1"/>
</dbReference>
<evidence type="ECO:0000256" key="4">
    <source>
        <dbReference type="ARBA" id="ARBA00023026"/>
    </source>
</evidence>